<feature type="region of interest" description="Disordered" evidence="1">
    <location>
        <begin position="1"/>
        <end position="28"/>
    </location>
</feature>
<gene>
    <name evidence="2" type="ORF">ACFQ07_29380</name>
</gene>
<organism evidence="2 3">
    <name type="scientific">Actinomadura adrarensis</name>
    <dbReference type="NCBI Taxonomy" id="1819600"/>
    <lineage>
        <taxon>Bacteria</taxon>
        <taxon>Bacillati</taxon>
        <taxon>Actinomycetota</taxon>
        <taxon>Actinomycetes</taxon>
        <taxon>Streptosporangiales</taxon>
        <taxon>Thermomonosporaceae</taxon>
        <taxon>Actinomadura</taxon>
    </lineage>
</organism>
<evidence type="ECO:0000256" key="1">
    <source>
        <dbReference type="SAM" id="MobiDB-lite"/>
    </source>
</evidence>
<dbReference type="EMBL" id="JBHTIR010004094">
    <property type="protein sequence ID" value="MFD0856388.1"/>
    <property type="molecule type" value="Genomic_DNA"/>
</dbReference>
<evidence type="ECO:0008006" key="4">
    <source>
        <dbReference type="Google" id="ProtNLM"/>
    </source>
</evidence>
<dbReference type="Gene3D" id="3.40.50.300">
    <property type="entry name" value="P-loop containing nucleotide triphosphate hydrolases"/>
    <property type="match status" value="1"/>
</dbReference>
<evidence type="ECO:0000313" key="2">
    <source>
        <dbReference type="EMBL" id="MFD0856388.1"/>
    </source>
</evidence>
<accession>A0ABW3CPR7</accession>
<protein>
    <recommendedName>
        <fullName evidence="4">Sulfotransferase</fullName>
    </recommendedName>
</protein>
<evidence type="ECO:0000313" key="3">
    <source>
        <dbReference type="Proteomes" id="UP001597083"/>
    </source>
</evidence>
<proteinExistence type="predicted"/>
<keyword evidence="3" id="KW-1185">Reference proteome</keyword>
<comment type="caution">
    <text evidence="2">The sequence shown here is derived from an EMBL/GenBank/DDBJ whole genome shotgun (WGS) entry which is preliminary data.</text>
</comment>
<dbReference type="Proteomes" id="UP001597083">
    <property type="component" value="Unassembled WGS sequence"/>
</dbReference>
<sequence length="330" mass="36820">MDAETPQTPALPGRLTNLRSRRARAQDGPPTSVFVLGTMFSGSTLIGRDMTTRIKKAHYVGELHNYTQVPVLSHPESGAGCGMCNITGKNCRHFTDELKKEASYEDIFDIHRRLARSLDASVVIDGSKFAAWLQRALRQQGSDPAQWAPVKAIITVRNPVAYSISNRNRTGDPLWRSAGLWRDTYVDALRTVNISGLPSMVVRYEDYMANRDASLRRLAAFFGLPLESEPDNSSIHDTGGNWSSYVPYVNRDQFERHIERLGAGRESAESFMRDSRAYWNDAEPKEDTRWHGSLQSGEANVILSTPGLSDVANLLGYNVAEVVHRAVRNP</sequence>
<reference evidence="3" key="1">
    <citation type="journal article" date="2019" name="Int. J. Syst. Evol. Microbiol.">
        <title>The Global Catalogue of Microorganisms (GCM) 10K type strain sequencing project: providing services to taxonomists for standard genome sequencing and annotation.</title>
        <authorList>
            <consortium name="The Broad Institute Genomics Platform"/>
            <consortium name="The Broad Institute Genome Sequencing Center for Infectious Disease"/>
            <person name="Wu L."/>
            <person name="Ma J."/>
        </authorList>
    </citation>
    <scope>NUCLEOTIDE SEQUENCE [LARGE SCALE GENOMIC DNA]</scope>
    <source>
        <strain evidence="3">JCM 31696</strain>
    </source>
</reference>
<dbReference type="SUPFAM" id="SSF52540">
    <property type="entry name" value="P-loop containing nucleoside triphosphate hydrolases"/>
    <property type="match status" value="1"/>
</dbReference>
<name>A0ABW3CPR7_9ACTN</name>
<dbReference type="InterPro" id="IPR027417">
    <property type="entry name" value="P-loop_NTPase"/>
</dbReference>